<evidence type="ECO:0000313" key="2">
    <source>
        <dbReference type="EMBL" id="KAJ6988630.1"/>
    </source>
</evidence>
<dbReference type="EMBL" id="JAQIZT010000008">
    <property type="protein sequence ID" value="KAJ6988630.1"/>
    <property type="molecule type" value="Genomic_DNA"/>
</dbReference>
<organism evidence="2 3">
    <name type="scientific">Populus alba x Populus x berolinensis</name>
    <dbReference type="NCBI Taxonomy" id="444605"/>
    <lineage>
        <taxon>Eukaryota</taxon>
        <taxon>Viridiplantae</taxon>
        <taxon>Streptophyta</taxon>
        <taxon>Embryophyta</taxon>
        <taxon>Tracheophyta</taxon>
        <taxon>Spermatophyta</taxon>
        <taxon>Magnoliopsida</taxon>
        <taxon>eudicotyledons</taxon>
        <taxon>Gunneridae</taxon>
        <taxon>Pentapetalae</taxon>
        <taxon>rosids</taxon>
        <taxon>fabids</taxon>
        <taxon>Malpighiales</taxon>
        <taxon>Salicaceae</taxon>
        <taxon>Saliceae</taxon>
        <taxon>Populus</taxon>
    </lineage>
</organism>
<evidence type="ECO:0000313" key="3">
    <source>
        <dbReference type="Proteomes" id="UP001164929"/>
    </source>
</evidence>
<gene>
    <name evidence="2" type="ORF">NC653_021524</name>
</gene>
<accession>A0AAD6MNI8</accession>
<name>A0AAD6MNI8_9ROSI</name>
<sequence length="171" mass="18681">MASGTLICHLALPHFLPMRSHRSGEDVFCNGPSSAGPESIANVEEKKRAGLKVTEQGNDSEINSFKQGWSDMDGNSDELSEDEDNMEESSAHLIMLVVTMTPDQLSFNSSSPRPPLTPLLIFFLSDFNALPSASEKIDGRASDHHKIASCHRFLDSPGSMDLGFQGYIHSE</sequence>
<dbReference type="AlphaFoldDB" id="A0AAD6MNI8"/>
<evidence type="ECO:0000256" key="1">
    <source>
        <dbReference type="SAM" id="MobiDB-lite"/>
    </source>
</evidence>
<protein>
    <submittedName>
        <fullName evidence="2">Uncharacterized protein</fullName>
    </submittedName>
</protein>
<proteinExistence type="predicted"/>
<feature type="compositionally biased region" description="Acidic residues" evidence="1">
    <location>
        <begin position="74"/>
        <end position="85"/>
    </location>
</feature>
<comment type="caution">
    <text evidence="2">The sequence shown here is derived from an EMBL/GenBank/DDBJ whole genome shotgun (WGS) entry which is preliminary data.</text>
</comment>
<dbReference type="Proteomes" id="UP001164929">
    <property type="component" value="Chromosome 8"/>
</dbReference>
<feature type="region of interest" description="Disordered" evidence="1">
    <location>
        <begin position="62"/>
        <end position="85"/>
    </location>
</feature>
<keyword evidence="3" id="KW-1185">Reference proteome</keyword>
<reference evidence="2" key="1">
    <citation type="journal article" date="2023" name="Mol. Ecol. Resour.">
        <title>Chromosome-level genome assembly of a triploid poplar Populus alba 'Berolinensis'.</title>
        <authorList>
            <person name="Chen S."/>
            <person name="Yu Y."/>
            <person name="Wang X."/>
            <person name="Wang S."/>
            <person name="Zhang T."/>
            <person name="Zhou Y."/>
            <person name="He R."/>
            <person name="Meng N."/>
            <person name="Wang Y."/>
            <person name="Liu W."/>
            <person name="Liu Z."/>
            <person name="Liu J."/>
            <person name="Guo Q."/>
            <person name="Huang H."/>
            <person name="Sederoff R.R."/>
            <person name="Wang G."/>
            <person name="Qu G."/>
            <person name="Chen S."/>
        </authorList>
    </citation>
    <scope>NUCLEOTIDE SEQUENCE</scope>
    <source>
        <strain evidence="2">SC-2020</strain>
    </source>
</reference>